<dbReference type="EMBL" id="CAADJE010000022">
    <property type="protein sequence ID" value="VFS64881.1"/>
    <property type="molecule type" value="Genomic_DNA"/>
</dbReference>
<dbReference type="InterPro" id="IPR020126">
    <property type="entry name" value="DUF2732"/>
</dbReference>
<evidence type="ECO:0000256" key="1">
    <source>
        <dbReference type="SAM" id="MobiDB-lite"/>
    </source>
</evidence>
<name>A0A485AW22_RAOPL</name>
<evidence type="ECO:0000313" key="3">
    <source>
        <dbReference type="Proteomes" id="UP000345637"/>
    </source>
</evidence>
<sequence length="64" mass="6998">MRNSETRSTKTGPNDAGLFQLFNETRLDERKSCAFAVSIRMEGTGDPHPERGDERSGGSRTAAP</sequence>
<gene>
    <name evidence="2" type="ORF">NCTC12998_02736</name>
</gene>
<feature type="compositionally biased region" description="Basic and acidic residues" evidence="1">
    <location>
        <begin position="43"/>
        <end position="57"/>
    </location>
</feature>
<proteinExistence type="predicted"/>
<organism evidence="2 3">
    <name type="scientific">Raoultella planticola</name>
    <name type="common">Klebsiella planticola</name>
    <dbReference type="NCBI Taxonomy" id="575"/>
    <lineage>
        <taxon>Bacteria</taxon>
        <taxon>Pseudomonadati</taxon>
        <taxon>Pseudomonadota</taxon>
        <taxon>Gammaproteobacteria</taxon>
        <taxon>Enterobacterales</taxon>
        <taxon>Enterobacteriaceae</taxon>
        <taxon>Klebsiella/Raoultella group</taxon>
        <taxon>Raoultella</taxon>
    </lineage>
</organism>
<dbReference type="AlphaFoldDB" id="A0A485AW22"/>
<accession>A0A485AW22</accession>
<feature type="region of interest" description="Disordered" evidence="1">
    <location>
        <begin position="38"/>
        <end position="64"/>
    </location>
</feature>
<evidence type="ECO:0000313" key="2">
    <source>
        <dbReference type="EMBL" id="VFS64881.1"/>
    </source>
</evidence>
<dbReference type="Pfam" id="PF10809">
    <property type="entry name" value="DUF2732"/>
    <property type="match status" value="1"/>
</dbReference>
<dbReference type="Proteomes" id="UP000345637">
    <property type="component" value="Unassembled WGS sequence"/>
</dbReference>
<protein>
    <submittedName>
        <fullName evidence="2">Protein of uncharacterized function (DUF2732)</fullName>
    </submittedName>
</protein>
<reference evidence="2 3" key="1">
    <citation type="submission" date="2019-03" db="EMBL/GenBank/DDBJ databases">
        <authorList>
            <consortium name="Pathogen Informatics"/>
        </authorList>
    </citation>
    <scope>NUCLEOTIDE SEQUENCE [LARGE SCALE GENOMIC DNA]</scope>
    <source>
        <strain evidence="2 3">NCTC12998</strain>
    </source>
</reference>